<dbReference type="AlphaFoldDB" id="A0A0P0V1X6"/>
<proteinExistence type="predicted"/>
<name>A0A0P0V1X6_ORYSJ</name>
<accession>A0A0P0V1X6</accession>
<dbReference type="Proteomes" id="UP000059680">
    <property type="component" value="Chromosome 1"/>
</dbReference>
<keyword evidence="3" id="KW-1185">Reference proteome</keyword>
<evidence type="ECO:0000313" key="2">
    <source>
        <dbReference type="EMBL" id="BAS71944.1"/>
    </source>
</evidence>
<gene>
    <name evidence="2" type="ordered locus">Os01g0337180</name>
    <name evidence="2" type="ORF">OSNPB_010337180</name>
</gene>
<dbReference type="PaxDb" id="39947-A0A0P0V1X6"/>
<reference evidence="2 3" key="3">
    <citation type="journal article" date="2013" name="Rice">
        <title>Improvement of the Oryza sativa Nipponbare reference genome using next generation sequence and optical map data.</title>
        <authorList>
            <person name="Kawahara Y."/>
            <person name="de la Bastide M."/>
            <person name="Hamilton J.P."/>
            <person name="Kanamori H."/>
            <person name="McCombie W.R."/>
            <person name="Ouyang S."/>
            <person name="Schwartz D.C."/>
            <person name="Tanaka T."/>
            <person name="Wu J."/>
            <person name="Zhou S."/>
            <person name="Childs K.L."/>
            <person name="Davidson R.M."/>
            <person name="Lin H."/>
            <person name="Quesada-Ocampo L."/>
            <person name="Vaillancourt B."/>
            <person name="Sakai H."/>
            <person name="Lee S.S."/>
            <person name="Kim J."/>
            <person name="Numa H."/>
            <person name="Itoh T."/>
            <person name="Buell C.R."/>
            <person name="Matsumoto T."/>
        </authorList>
    </citation>
    <scope>NUCLEOTIDE SEQUENCE [LARGE SCALE GENOMIC DNA]</scope>
    <source>
        <strain evidence="3">cv. Nipponbare</strain>
    </source>
</reference>
<reference evidence="2 3" key="2">
    <citation type="journal article" date="2013" name="Plant Cell Physiol.">
        <title>Rice Annotation Project Database (RAP-DB): an integrative and interactive database for rice genomics.</title>
        <authorList>
            <person name="Sakai H."/>
            <person name="Lee S.S."/>
            <person name="Tanaka T."/>
            <person name="Numa H."/>
            <person name="Kim J."/>
            <person name="Kawahara Y."/>
            <person name="Wakimoto H."/>
            <person name="Yang C.C."/>
            <person name="Iwamoto M."/>
            <person name="Abe T."/>
            <person name="Yamada Y."/>
            <person name="Muto A."/>
            <person name="Inokuchi H."/>
            <person name="Ikemura T."/>
            <person name="Matsumoto T."/>
            <person name="Sasaki T."/>
            <person name="Itoh T."/>
        </authorList>
    </citation>
    <scope>NUCLEOTIDE SEQUENCE [LARGE SCALE GENOMIC DNA]</scope>
    <source>
        <strain evidence="3">cv. Nipponbare</strain>
    </source>
</reference>
<sequence>MSPEPYSQNPHPISAFHSLLMMRSLFTAAAASRFTALPSSLCPDARPPATIPACPAPSRVSSGIMYMLYRITNV</sequence>
<keyword evidence="1" id="KW-0732">Signal</keyword>
<evidence type="ECO:0000313" key="3">
    <source>
        <dbReference type="Proteomes" id="UP000059680"/>
    </source>
</evidence>
<protein>
    <submittedName>
        <fullName evidence="2">Os01g0337180 protein</fullName>
    </submittedName>
</protein>
<organism evidence="2 3">
    <name type="scientific">Oryza sativa subsp. japonica</name>
    <name type="common">Rice</name>
    <dbReference type="NCBI Taxonomy" id="39947"/>
    <lineage>
        <taxon>Eukaryota</taxon>
        <taxon>Viridiplantae</taxon>
        <taxon>Streptophyta</taxon>
        <taxon>Embryophyta</taxon>
        <taxon>Tracheophyta</taxon>
        <taxon>Spermatophyta</taxon>
        <taxon>Magnoliopsida</taxon>
        <taxon>Liliopsida</taxon>
        <taxon>Poales</taxon>
        <taxon>Poaceae</taxon>
        <taxon>BOP clade</taxon>
        <taxon>Oryzoideae</taxon>
        <taxon>Oryzeae</taxon>
        <taxon>Oryzinae</taxon>
        <taxon>Oryza</taxon>
        <taxon>Oryza sativa</taxon>
    </lineage>
</organism>
<feature type="signal peptide" evidence="1">
    <location>
        <begin position="1"/>
        <end position="31"/>
    </location>
</feature>
<reference evidence="3" key="1">
    <citation type="journal article" date="2005" name="Nature">
        <title>The map-based sequence of the rice genome.</title>
        <authorList>
            <consortium name="International rice genome sequencing project (IRGSP)"/>
            <person name="Matsumoto T."/>
            <person name="Wu J."/>
            <person name="Kanamori H."/>
            <person name="Katayose Y."/>
            <person name="Fujisawa M."/>
            <person name="Namiki N."/>
            <person name="Mizuno H."/>
            <person name="Yamamoto K."/>
            <person name="Antonio B.A."/>
            <person name="Baba T."/>
            <person name="Sakata K."/>
            <person name="Nagamura Y."/>
            <person name="Aoki H."/>
            <person name="Arikawa K."/>
            <person name="Arita K."/>
            <person name="Bito T."/>
            <person name="Chiden Y."/>
            <person name="Fujitsuka N."/>
            <person name="Fukunaka R."/>
            <person name="Hamada M."/>
            <person name="Harada C."/>
            <person name="Hayashi A."/>
            <person name="Hijishita S."/>
            <person name="Honda M."/>
            <person name="Hosokawa S."/>
            <person name="Ichikawa Y."/>
            <person name="Idonuma A."/>
            <person name="Iijima M."/>
            <person name="Ikeda M."/>
            <person name="Ikeno M."/>
            <person name="Ito K."/>
            <person name="Ito S."/>
            <person name="Ito T."/>
            <person name="Ito Y."/>
            <person name="Ito Y."/>
            <person name="Iwabuchi A."/>
            <person name="Kamiya K."/>
            <person name="Karasawa W."/>
            <person name="Kurita K."/>
            <person name="Katagiri S."/>
            <person name="Kikuta A."/>
            <person name="Kobayashi H."/>
            <person name="Kobayashi N."/>
            <person name="Machita K."/>
            <person name="Maehara T."/>
            <person name="Masukawa M."/>
            <person name="Mizubayashi T."/>
            <person name="Mukai Y."/>
            <person name="Nagasaki H."/>
            <person name="Nagata Y."/>
            <person name="Naito S."/>
            <person name="Nakashima M."/>
            <person name="Nakama Y."/>
            <person name="Nakamichi Y."/>
            <person name="Nakamura M."/>
            <person name="Meguro A."/>
            <person name="Negishi M."/>
            <person name="Ohta I."/>
            <person name="Ohta T."/>
            <person name="Okamoto M."/>
            <person name="Ono N."/>
            <person name="Saji S."/>
            <person name="Sakaguchi M."/>
            <person name="Sakai K."/>
            <person name="Shibata M."/>
            <person name="Shimokawa T."/>
            <person name="Song J."/>
            <person name="Takazaki Y."/>
            <person name="Terasawa K."/>
            <person name="Tsugane M."/>
            <person name="Tsuji K."/>
            <person name="Ueda S."/>
            <person name="Waki K."/>
            <person name="Yamagata H."/>
            <person name="Yamamoto M."/>
            <person name="Yamamoto S."/>
            <person name="Yamane H."/>
            <person name="Yoshiki S."/>
            <person name="Yoshihara R."/>
            <person name="Yukawa K."/>
            <person name="Zhong H."/>
            <person name="Yano M."/>
            <person name="Yuan Q."/>
            <person name="Ouyang S."/>
            <person name="Liu J."/>
            <person name="Jones K.M."/>
            <person name="Gansberger K."/>
            <person name="Moffat K."/>
            <person name="Hill J."/>
            <person name="Bera J."/>
            <person name="Fadrosh D."/>
            <person name="Jin S."/>
            <person name="Johri S."/>
            <person name="Kim M."/>
            <person name="Overton L."/>
            <person name="Reardon M."/>
            <person name="Tsitrin T."/>
            <person name="Vuong H."/>
            <person name="Weaver B."/>
            <person name="Ciecko A."/>
            <person name="Tallon L."/>
            <person name="Jackson J."/>
            <person name="Pai G."/>
            <person name="Aken S.V."/>
            <person name="Utterback T."/>
            <person name="Reidmuller S."/>
            <person name="Feldblyum T."/>
            <person name="Hsiao J."/>
            <person name="Zismann V."/>
            <person name="Iobst S."/>
            <person name="de Vazeille A.R."/>
            <person name="Buell C.R."/>
            <person name="Ying K."/>
            <person name="Li Y."/>
            <person name="Lu T."/>
            <person name="Huang Y."/>
            <person name="Zhao Q."/>
            <person name="Feng Q."/>
            <person name="Zhang L."/>
            <person name="Zhu J."/>
            <person name="Weng Q."/>
            <person name="Mu J."/>
            <person name="Lu Y."/>
            <person name="Fan D."/>
            <person name="Liu Y."/>
            <person name="Guan J."/>
            <person name="Zhang Y."/>
            <person name="Yu S."/>
            <person name="Liu X."/>
            <person name="Zhang Y."/>
            <person name="Hong G."/>
            <person name="Han B."/>
            <person name="Choisne N."/>
            <person name="Demange N."/>
            <person name="Orjeda G."/>
            <person name="Samain S."/>
            <person name="Cattolico L."/>
            <person name="Pelletier E."/>
            <person name="Couloux A."/>
            <person name="Segurens B."/>
            <person name="Wincker P."/>
            <person name="D'Hont A."/>
            <person name="Scarpelli C."/>
            <person name="Weissenbach J."/>
            <person name="Salanoubat M."/>
            <person name="Quetier F."/>
            <person name="Yu Y."/>
            <person name="Kim H.R."/>
            <person name="Rambo T."/>
            <person name="Currie J."/>
            <person name="Collura K."/>
            <person name="Luo M."/>
            <person name="Yang T."/>
            <person name="Ammiraju J.S.S."/>
            <person name="Engler F."/>
            <person name="Soderlund C."/>
            <person name="Wing R.A."/>
            <person name="Palmer L.E."/>
            <person name="de la Bastide M."/>
            <person name="Spiegel L."/>
            <person name="Nascimento L."/>
            <person name="Zutavern T."/>
            <person name="O'Shaughnessy A."/>
            <person name="Dike S."/>
            <person name="Dedhia N."/>
            <person name="Preston R."/>
            <person name="Balija V."/>
            <person name="McCombie W.R."/>
            <person name="Chow T."/>
            <person name="Chen H."/>
            <person name="Chung M."/>
            <person name="Chen C."/>
            <person name="Shaw J."/>
            <person name="Wu H."/>
            <person name="Hsiao K."/>
            <person name="Chao Y."/>
            <person name="Chu M."/>
            <person name="Cheng C."/>
            <person name="Hour A."/>
            <person name="Lee P."/>
            <person name="Lin S."/>
            <person name="Lin Y."/>
            <person name="Liou J."/>
            <person name="Liu S."/>
            <person name="Hsing Y."/>
            <person name="Raghuvanshi S."/>
            <person name="Mohanty A."/>
            <person name="Bharti A.K."/>
            <person name="Gaur A."/>
            <person name="Gupta V."/>
            <person name="Kumar D."/>
            <person name="Ravi V."/>
            <person name="Vij S."/>
            <person name="Kapur A."/>
            <person name="Khurana P."/>
            <person name="Khurana P."/>
            <person name="Khurana J.P."/>
            <person name="Tyagi A.K."/>
            <person name="Gaikwad K."/>
            <person name="Singh A."/>
            <person name="Dalal V."/>
            <person name="Srivastava S."/>
            <person name="Dixit A."/>
            <person name="Pal A.K."/>
            <person name="Ghazi I.A."/>
            <person name="Yadav M."/>
            <person name="Pandit A."/>
            <person name="Bhargava A."/>
            <person name="Sureshbabu K."/>
            <person name="Batra K."/>
            <person name="Sharma T.R."/>
            <person name="Mohapatra T."/>
            <person name="Singh N.K."/>
            <person name="Messing J."/>
            <person name="Nelson A.B."/>
            <person name="Fuks G."/>
            <person name="Kavchok S."/>
            <person name="Keizer G."/>
            <person name="Linton E."/>
            <person name="Llaca V."/>
            <person name="Song R."/>
            <person name="Tanyolac B."/>
            <person name="Young S."/>
            <person name="Ho-Il K."/>
            <person name="Hahn J.H."/>
            <person name="Sangsakoo G."/>
            <person name="Vanavichit A."/>
            <person name="de Mattos Luiz.A.T."/>
            <person name="Zimmer P.D."/>
            <person name="Malone G."/>
            <person name="Dellagostin O."/>
            <person name="de Oliveira A.C."/>
            <person name="Bevan M."/>
            <person name="Bancroft I."/>
            <person name="Minx P."/>
            <person name="Cordum H."/>
            <person name="Wilson R."/>
            <person name="Cheng Z."/>
            <person name="Jin W."/>
            <person name="Jiang J."/>
            <person name="Leong S.A."/>
            <person name="Iwama H."/>
            <person name="Gojobori T."/>
            <person name="Itoh T."/>
            <person name="Niimura Y."/>
            <person name="Fujii Y."/>
            <person name="Habara T."/>
            <person name="Sakai H."/>
            <person name="Sato Y."/>
            <person name="Wilson G."/>
            <person name="Kumar K."/>
            <person name="McCouch S."/>
            <person name="Juretic N."/>
            <person name="Hoen D."/>
            <person name="Wright S."/>
            <person name="Bruskiewich R."/>
            <person name="Bureau T."/>
            <person name="Miyao A."/>
            <person name="Hirochika H."/>
            <person name="Nishikawa T."/>
            <person name="Kadowaki K."/>
            <person name="Sugiura M."/>
            <person name="Burr B."/>
            <person name="Sasaki T."/>
        </authorList>
    </citation>
    <scope>NUCLEOTIDE SEQUENCE [LARGE SCALE GENOMIC DNA]</scope>
    <source>
        <strain evidence="3">cv. Nipponbare</strain>
    </source>
</reference>
<feature type="chain" id="PRO_5006056158" evidence="1">
    <location>
        <begin position="32"/>
        <end position="74"/>
    </location>
</feature>
<dbReference type="Gramene" id="Os01t0337180-01">
    <property type="protein sequence ID" value="Os01t0337180-01"/>
    <property type="gene ID" value="Os01g0337180"/>
</dbReference>
<dbReference type="InParanoid" id="A0A0P0V1X6"/>
<evidence type="ECO:0000256" key="1">
    <source>
        <dbReference type="SAM" id="SignalP"/>
    </source>
</evidence>
<dbReference type="EMBL" id="AP014957">
    <property type="protein sequence ID" value="BAS71944.1"/>
    <property type="molecule type" value="Genomic_DNA"/>
</dbReference>